<evidence type="ECO:0000313" key="2">
    <source>
        <dbReference type="Proteomes" id="UP000612893"/>
    </source>
</evidence>
<sequence>MTTELSRSQLFKLFGLEPSPEVYEGHEAASERELITVAAYAQGETVPPLHVGRASSPQEPQMEPCPRCEEPCAWVRLQSGRWSLKSMVRCQPARQGSGFQVAWSEKNKVWFAVRTSIRADRIVSEGRWAVHRCR</sequence>
<dbReference type="AlphaFoldDB" id="A0A934K4B3"/>
<dbReference type="EMBL" id="JAEKNR010000003">
    <property type="protein sequence ID" value="MBJ7596503.1"/>
    <property type="molecule type" value="Genomic_DNA"/>
</dbReference>
<comment type="caution">
    <text evidence="1">The sequence shown here is derived from an EMBL/GenBank/DDBJ whole genome shotgun (WGS) entry which is preliminary data.</text>
</comment>
<keyword evidence="2" id="KW-1185">Reference proteome</keyword>
<dbReference type="RefSeq" id="WP_338198335.1">
    <property type="nucleotide sequence ID" value="NZ_JAEKNR010000003.1"/>
</dbReference>
<accession>A0A934K4B3</accession>
<name>A0A934K4B3_9BACT</name>
<gene>
    <name evidence="1" type="ORF">JF922_00215</name>
</gene>
<evidence type="ECO:0000313" key="1">
    <source>
        <dbReference type="EMBL" id="MBJ7596503.1"/>
    </source>
</evidence>
<proteinExistence type="predicted"/>
<protein>
    <submittedName>
        <fullName evidence="1">Uncharacterized protein</fullName>
    </submittedName>
</protein>
<organism evidence="1 2">
    <name type="scientific">Candidatus Nephthysia bennettiae</name>
    <dbReference type="NCBI Taxonomy" id="3127016"/>
    <lineage>
        <taxon>Bacteria</taxon>
        <taxon>Bacillati</taxon>
        <taxon>Candidatus Dormiibacterota</taxon>
        <taxon>Candidatus Dormibacteria</taxon>
        <taxon>Candidatus Dormibacterales</taxon>
        <taxon>Candidatus Dormibacteraceae</taxon>
        <taxon>Candidatus Nephthysia</taxon>
    </lineage>
</organism>
<reference evidence="1" key="1">
    <citation type="submission" date="2020-10" db="EMBL/GenBank/DDBJ databases">
        <title>Ca. Dormibacterota MAGs.</title>
        <authorList>
            <person name="Montgomery K."/>
        </authorList>
    </citation>
    <scope>NUCLEOTIDE SEQUENCE [LARGE SCALE GENOMIC DNA]</scope>
    <source>
        <strain evidence="1">SC8812_S17_10</strain>
    </source>
</reference>
<dbReference type="Proteomes" id="UP000612893">
    <property type="component" value="Unassembled WGS sequence"/>
</dbReference>